<sequence>MSMINNAAAVDYAATSSAINAPKLSEASSEKISAFNQLLYAGTPPGDVGALSAPQMLMRQAATLGTTVGVDLRAKIAGSVSQSVNKLANMT</sequence>
<accession>A0A1C6YV96</accession>
<protein>
    <submittedName>
        <fullName evidence="1">Type III secretion apparatus protein, YscI/HrpB, C-terminal domain-containing protein</fullName>
    </submittedName>
</protein>
<dbReference type="AlphaFoldDB" id="A0A1C6YV96"/>
<dbReference type="NCBIfam" id="TIGR02497">
    <property type="entry name" value="yscI_hrpB_dom"/>
    <property type="match status" value="1"/>
</dbReference>
<dbReference type="Proteomes" id="UP000094844">
    <property type="component" value="Unassembled WGS sequence"/>
</dbReference>
<organism evidence="1 2">
    <name type="scientific">Hafnia alvei</name>
    <dbReference type="NCBI Taxonomy" id="569"/>
    <lineage>
        <taxon>Bacteria</taxon>
        <taxon>Pseudomonadati</taxon>
        <taxon>Pseudomonadota</taxon>
        <taxon>Gammaproteobacteria</taxon>
        <taxon>Enterobacterales</taxon>
        <taxon>Hafniaceae</taxon>
        <taxon>Hafnia</taxon>
    </lineage>
</organism>
<name>A0A1C6YV96_HAFAL</name>
<dbReference type="RefSeq" id="WP_072307110.1">
    <property type="nucleotide sequence ID" value="NZ_FMIQ01000003.1"/>
</dbReference>
<proteinExistence type="predicted"/>
<dbReference type="GO" id="GO:0030254">
    <property type="term" value="P:protein secretion by the type III secretion system"/>
    <property type="evidence" value="ECO:0007669"/>
    <property type="project" value="InterPro"/>
</dbReference>
<gene>
    <name evidence="1" type="ORF">BN1044_00123</name>
</gene>
<dbReference type="InterPro" id="IPR012670">
    <property type="entry name" value="T3SS_YscI/HrpB"/>
</dbReference>
<reference evidence="1 2" key="1">
    <citation type="submission" date="2016-09" db="EMBL/GenBank/DDBJ databases">
        <authorList>
            <person name="Capua I."/>
            <person name="De Benedictis P."/>
            <person name="Joannis T."/>
            <person name="Lombin L.H."/>
            <person name="Cattoli G."/>
        </authorList>
    </citation>
    <scope>NUCLEOTIDE SEQUENCE [LARGE SCALE GENOMIC DNA]</scope>
    <source>
        <strain evidence="1 2">GB001</strain>
    </source>
</reference>
<evidence type="ECO:0000313" key="1">
    <source>
        <dbReference type="EMBL" id="SCM50675.1"/>
    </source>
</evidence>
<dbReference type="EMBL" id="FMIQ01000003">
    <property type="protein sequence ID" value="SCM50675.1"/>
    <property type="molecule type" value="Genomic_DNA"/>
</dbReference>
<evidence type="ECO:0000313" key="2">
    <source>
        <dbReference type="Proteomes" id="UP000094844"/>
    </source>
</evidence>